<gene>
    <name evidence="7" type="ORF">CAOG_007921</name>
</gene>
<dbReference type="CDD" id="cd12226">
    <property type="entry name" value="RRM_NOL8"/>
    <property type="match status" value="1"/>
</dbReference>
<dbReference type="PANTHER" id="PTHR48029">
    <property type="entry name" value="NUCLEOLAR PROTEIN 8"/>
    <property type="match status" value="1"/>
</dbReference>
<dbReference type="InterPro" id="IPR012677">
    <property type="entry name" value="Nucleotide-bd_a/b_plait_sf"/>
</dbReference>
<dbReference type="OMA" id="NENTCHA"/>
<feature type="region of interest" description="Disordered" evidence="5">
    <location>
        <begin position="934"/>
        <end position="975"/>
    </location>
</feature>
<dbReference type="InParanoid" id="A0A0D2X5H7"/>
<evidence type="ECO:0000259" key="6">
    <source>
        <dbReference type="PROSITE" id="PS50102"/>
    </source>
</evidence>
<dbReference type="PANTHER" id="PTHR48029:SF1">
    <property type="entry name" value="NUCLEOLAR PROTEIN 8"/>
    <property type="match status" value="1"/>
</dbReference>
<feature type="compositionally biased region" description="Basic residues" evidence="5">
    <location>
        <begin position="934"/>
        <end position="948"/>
    </location>
</feature>
<evidence type="ECO:0000313" key="7">
    <source>
        <dbReference type="EMBL" id="KJE97829.1"/>
    </source>
</evidence>
<evidence type="ECO:0000256" key="4">
    <source>
        <dbReference type="PROSITE-ProRule" id="PRU00176"/>
    </source>
</evidence>
<feature type="region of interest" description="Disordered" evidence="5">
    <location>
        <begin position="583"/>
        <end position="613"/>
    </location>
</feature>
<dbReference type="RefSeq" id="XP_004343006.1">
    <property type="nucleotide sequence ID" value="XM_004342956.2"/>
</dbReference>
<dbReference type="AlphaFoldDB" id="A0A0D2X5H7"/>
<dbReference type="Pfam" id="PF00076">
    <property type="entry name" value="RRM_1"/>
    <property type="match status" value="1"/>
</dbReference>
<dbReference type="EMBL" id="KE346375">
    <property type="protein sequence ID" value="KJE97829.1"/>
    <property type="molecule type" value="Genomic_DNA"/>
</dbReference>
<dbReference type="GO" id="GO:0003723">
    <property type="term" value="F:RNA binding"/>
    <property type="evidence" value="ECO:0007669"/>
    <property type="project" value="UniProtKB-UniRule"/>
</dbReference>
<feature type="compositionally biased region" description="Low complexity" evidence="5">
    <location>
        <begin position="415"/>
        <end position="426"/>
    </location>
</feature>
<keyword evidence="2 4" id="KW-0694">RNA-binding</keyword>
<dbReference type="InterPro" id="IPR034138">
    <property type="entry name" value="NOP8_RRM"/>
</dbReference>
<evidence type="ECO:0000256" key="3">
    <source>
        <dbReference type="ARBA" id="ARBA00023242"/>
    </source>
</evidence>
<organism evidence="7 8">
    <name type="scientific">Capsaspora owczarzaki (strain ATCC 30864)</name>
    <dbReference type="NCBI Taxonomy" id="595528"/>
    <lineage>
        <taxon>Eukaryota</taxon>
        <taxon>Filasterea</taxon>
        <taxon>Capsaspora</taxon>
    </lineage>
</organism>
<feature type="compositionally biased region" description="Basic residues" evidence="5">
    <location>
        <begin position="14"/>
        <end position="24"/>
    </location>
</feature>
<name>A0A0D2X5H7_CAPO3</name>
<proteinExistence type="predicted"/>
<evidence type="ECO:0000256" key="5">
    <source>
        <dbReference type="SAM" id="MobiDB-lite"/>
    </source>
</evidence>
<feature type="compositionally biased region" description="Basic residues" evidence="5">
    <location>
        <begin position="962"/>
        <end position="975"/>
    </location>
</feature>
<dbReference type="SMART" id="SM00360">
    <property type="entry name" value="RRM"/>
    <property type="match status" value="1"/>
</dbReference>
<feature type="region of interest" description="Disordered" evidence="5">
    <location>
        <begin position="1"/>
        <end position="29"/>
    </location>
</feature>
<dbReference type="OrthoDB" id="21643at2759"/>
<comment type="subcellular location">
    <subcellularLocation>
        <location evidence="1">Nucleus</location>
        <location evidence="1">Nucleolus</location>
    </subcellularLocation>
</comment>
<feature type="domain" description="RRM" evidence="6">
    <location>
        <begin position="55"/>
        <end position="134"/>
    </location>
</feature>
<keyword evidence="3" id="KW-0539">Nucleus</keyword>
<feature type="compositionally biased region" description="Low complexity" evidence="5">
    <location>
        <begin position="731"/>
        <end position="748"/>
    </location>
</feature>
<dbReference type="STRING" id="595528.A0A0D2X5H7"/>
<dbReference type="SUPFAM" id="SSF54928">
    <property type="entry name" value="RNA-binding domain, RBD"/>
    <property type="match status" value="1"/>
</dbReference>
<dbReference type="GO" id="GO:0005730">
    <property type="term" value="C:nucleolus"/>
    <property type="evidence" value="ECO:0007669"/>
    <property type="project" value="UniProtKB-SubCell"/>
</dbReference>
<feature type="compositionally biased region" description="Acidic residues" evidence="5">
    <location>
        <begin position="708"/>
        <end position="723"/>
    </location>
</feature>
<keyword evidence="8" id="KW-1185">Reference proteome</keyword>
<feature type="compositionally biased region" description="Basic and acidic residues" evidence="5">
    <location>
        <begin position="683"/>
        <end position="696"/>
    </location>
</feature>
<evidence type="ECO:0000256" key="2">
    <source>
        <dbReference type="ARBA" id="ARBA00022884"/>
    </source>
</evidence>
<dbReference type="PROSITE" id="PS50102">
    <property type="entry name" value="RRM"/>
    <property type="match status" value="1"/>
</dbReference>
<protein>
    <recommendedName>
        <fullName evidence="6">RRM domain-containing protein</fullName>
    </recommendedName>
</protein>
<feature type="region of interest" description="Disordered" evidence="5">
    <location>
        <begin position="415"/>
        <end position="542"/>
    </location>
</feature>
<evidence type="ECO:0000256" key="1">
    <source>
        <dbReference type="ARBA" id="ARBA00004604"/>
    </source>
</evidence>
<dbReference type="Proteomes" id="UP000008743">
    <property type="component" value="Unassembled WGS sequence"/>
</dbReference>
<reference evidence="8" key="1">
    <citation type="submission" date="2011-02" db="EMBL/GenBank/DDBJ databases">
        <title>The Genome Sequence of Capsaspora owczarzaki ATCC 30864.</title>
        <authorList>
            <person name="Russ C."/>
            <person name="Cuomo C."/>
            <person name="Burger G."/>
            <person name="Gray M.W."/>
            <person name="Holland P.W.H."/>
            <person name="King N."/>
            <person name="Lang F.B.F."/>
            <person name="Roger A.J."/>
            <person name="Ruiz-Trillo I."/>
            <person name="Young S.K."/>
            <person name="Zeng Q."/>
            <person name="Gargeya S."/>
            <person name="Alvarado L."/>
            <person name="Berlin A."/>
            <person name="Chapman S.B."/>
            <person name="Chen Z."/>
            <person name="Freedman E."/>
            <person name="Gellesch M."/>
            <person name="Goldberg J."/>
            <person name="Griggs A."/>
            <person name="Gujja S."/>
            <person name="Heilman E."/>
            <person name="Heiman D."/>
            <person name="Howarth C."/>
            <person name="Mehta T."/>
            <person name="Neiman D."/>
            <person name="Pearson M."/>
            <person name="Roberts A."/>
            <person name="Saif S."/>
            <person name="Shea T."/>
            <person name="Shenoy N."/>
            <person name="Sisk P."/>
            <person name="Stolte C."/>
            <person name="Sykes S."/>
            <person name="White J."/>
            <person name="Yandava C."/>
            <person name="Haas B."/>
            <person name="Nusbaum C."/>
            <person name="Birren B."/>
        </authorList>
    </citation>
    <scope>NUCLEOTIDE SEQUENCE</scope>
    <source>
        <strain evidence="8">ATCC 30864</strain>
    </source>
</reference>
<feature type="region of interest" description="Disordered" evidence="5">
    <location>
        <begin position="683"/>
        <end position="748"/>
    </location>
</feature>
<sequence length="975" mass="105838">MPFGGPLSQGPPAQRRKRHQPKRKYAGEAKREGLRLAAIAAAAPAPIPPTQVQARRLYVGGLPLEVSEHDVQERFKSFGAVKAVQLIRDHETGESRGFAYLDVDYTENSLKKCMSVYANARWKGKLVRVQLAKESVLVRLQREREEAQALKSALKTGGSAAVAKLLRAQAAKLKSPAAAALAKARGAPSRAFKQRAANPRMRIKPPSPLNRVTSKSITIAKFVRPKYGVAQHRPSDIFCSARAIKSLVRQLQLNGLPIMGLASVPFRPPASEEELKTRTKSKGWIAGKYGRMMTIFRIRRRDGQKIIKVNPAKTQHQLKVFKDEELFTAPVIVTEKQRERIVSQQKQVMSSLQAPPPVPAAAPEREELSEVKSRAKEKALKNAQRNIDEDDGDFWDKLRAGKQPAPDQVPAVVAAAAASAAAPIQPTKRGATEPPTAAVDVAPKKAKLWFEDDSDDEDNDARKKQARKAKTPSQPFGEFDSGLSVEPLASHHQGIAASSRDTSKSRVPEDDTQSETRKVRASAWLGSDDEDDDNSHKGLLGNDADEAFGVRKAFEGAKGQEMLQLQRKIGSDPRFRLDDRFAVNFGEASHEQESDDNQDIASQQQDPEEINLQREKDLAMAVLRSIVPQAAPTSKAAFVAAAVASLTPFAGAPAQRSKNYFPDIATIRYDPKRADSQRFELGFGRDEAAEKDENSNRKTKLSTRAGDYDDDDDDDDHDDDRDDDRDNKKTAPQSVSSKAVAPAKSQSAEIENSKGLAALVNNERFVNVKTSLAGLFGAGPATFNLFGGSAATAAAAAASSTTAPSNGNNDTAPGAETFKFGFSAPTSDDADHADQVPDADAEAASFLKAAPVSFFFLHTGTRQDRLLALQRELAQRASLPTNDASAPALATGSKLKQASAQGVPTQVFMKHGDDATIAEQWKAARGNLIKDYKSKRKTSVRRQAKSTLRHGSAAFATTAGVGKRRPNHKAHGRKP</sequence>
<dbReference type="Gene3D" id="3.30.70.330">
    <property type="match status" value="1"/>
</dbReference>
<dbReference type="InterPro" id="IPR000504">
    <property type="entry name" value="RRM_dom"/>
</dbReference>
<feature type="compositionally biased region" description="Basic and acidic residues" evidence="5">
    <location>
        <begin position="501"/>
        <end position="518"/>
    </location>
</feature>
<accession>A0A0D2X5H7</accession>
<dbReference type="eggNOG" id="KOG4365">
    <property type="taxonomic scope" value="Eukaryota"/>
</dbReference>
<evidence type="ECO:0000313" key="8">
    <source>
        <dbReference type="Proteomes" id="UP000008743"/>
    </source>
</evidence>
<dbReference type="InterPro" id="IPR035979">
    <property type="entry name" value="RBD_domain_sf"/>
</dbReference>